<evidence type="ECO:0000256" key="10">
    <source>
        <dbReference type="PROSITE-ProRule" id="PRU01360"/>
    </source>
</evidence>
<organism evidence="14 15">
    <name type="scientific">Mesonia profundi</name>
    <dbReference type="NCBI Taxonomy" id="3070998"/>
    <lineage>
        <taxon>Bacteria</taxon>
        <taxon>Pseudomonadati</taxon>
        <taxon>Bacteroidota</taxon>
        <taxon>Flavobacteriia</taxon>
        <taxon>Flavobacteriales</taxon>
        <taxon>Flavobacteriaceae</taxon>
        <taxon>Mesonia</taxon>
    </lineage>
</organism>
<evidence type="ECO:0000313" key="14">
    <source>
        <dbReference type="EMBL" id="MDQ7917188.1"/>
    </source>
</evidence>
<name>A0ABU1A2M8_9FLAO</name>
<evidence type="ECO:0000256" key="4">
    <source>
        <dbReference type="ARBA" id="ARBA00022692"/>
    </source>
</evidence>
<dbReference type="InterPro" id="IPR008969">
    <property type="entry name" value="CarboxyPept-like_regulatory"/>
</dbReference>
<keyword evidence="4 10" id="KW-0812">Transmembrane</keyword>
<evidence type="ECO:0000256" key="8">
    <source>
        <dbReference type="ARBA" id="ARBA00023170"/>
    </source>
</evidence>
<dbReference type="SUPFAM" id="SSF56935">
    <property type="entry name" value="Porins"/>
    <property type="match status" value="1"/>
</dbReference>
<protein>
    <submittedName>
        <fullName evidence="14">TonB-dependent receptor</fullName>
    </submittedName>
</protein>
<keyword evidence="7 10" id="KW-0472">Membrane</keyword>
<evidence type="ECO:0000256" key="2">
    <source>
        <dbReference type="ARBA" id="ARBA00022448"/>
    </source>
</evidence>
<gene>
    <name evidence="14" type="ORF">RBU60_06335</name>
</gene>
<feature type="domain" description="TonB-dependent receptor-like beta-barrel" evidence="12">
    <location>
        <begin position="328"/>
        <end position="779"/>
    </location>
</feature>
<feature type="domain" description="TonB-dependent receptor plug" evidence="13">
    <location>
        <begin position="128"/>
        <end position="228"/>
    </location>
</feature>
<dbReference type="Pfam" id="PF13715">
    <property type="entry name" value="CarbopepD_reg_2"/>
    <property type="match status" value="1"/>
</dbReference>
<dbReference type="Proteomes" id="UP001230915">
    <property type="component" value="Unassembled WGS sequence"/>
</dbReference>
<evidence type="ECO:0000259" key="12">
    <source>
        <dbReference type="Pfam" id="PF00593"/>
    </source>
</evidence>
<dbReference type="InterPro" id="IPR012910">
    <property type="entry name" value="Plug_dom"/>
</dbReference>
<keyword evidence="3 10" id="KW-1134">Transmembrane beta strand</keyword>
<evidence type="ECO:0000256" key="6">
    <source>
        <dbReference type="ARBA" id="ARBA00023077"/>
    </source>
</evidence>
<proteinExistence type="inferred from homology"/>
<dbReference type="EMBL" id="JAVHUL010000012">
    <property type="protein sequence ID" value="MDQ7917188.1"/>
    <property type="molecule type" value="Genomic_DNA"/>
</dbReference>
<keyword evidence="2 10" id="KW-0813">Transport</keyword>
<evidence type="ECO:0000313" key="15">
    <source>
        <dbReference type="Proteomes" id="UP001230915"/>
    </source>
</evidence>
<dbReference type="PANTHER" id="PTHR30069:SF29">
    <property type="entry name" value="HEMOGLOBIN AND HEMOGLOBIN-HAPTOGLOBIN-BINDING PROTEIN 1-RELATED"/>
    <property type="match status" value="1"/>
</dbReference>
<evidence type="ECO:0000256" key="3">
    <source>
        <dbReference type="ARBA" id="ARBA00022452"/>
    </source>
</evidence>
<evidence type="ECO:0000256" key="9">
    <source>
        <dbReference type="ARBA" id="ARBA00023237"/>
    </source>
</evidence>
<dbReference type="RefSeq" id="WP_308863905.1">
    <property type="nucleotide sequence ID" value="NZ_JAVHUL010000012.1"/>
</dbReference>
<dbReference type="PROSITE" id="PS52016">
    <property type="entry name" value="TONB_DEPENDENT_REC_3"/>
    <property type="match status" value="1"/>
</dbReference>
<dbReference type="Pfam" id="PF00593">
    <property type="entry name" value="TonB_dep_Rec_b-barrel"/>
    <property type="match status" value="1"/>
</dbReference>
<evidence type="ECO:0000256" key="11">
    <source>
        <dbReference type="RuleBase" id="RU003357"/>
    </source>
</evidence>
<accession>A0ABU1A2M8</accession>
<dbReference type="PANTHER" id="PTHR30069">
    <property type="entry name" value="TONB-DEPENDENT OUTER MEMBRANE RECEPTOR"/>
    <property type="match status" value="1"/>
</dbReference>
<evidence type="ECO:0000256" key="7">
    <source>
        <dbReference type="ARBA" id="ARBA00023136"/>
    </source>
</evidence>
<keyword evidence="8 14" id="KW-0675">Receptor</keyword>
<keyword evidence="6 11" id="KW-0798">TonB box</keyword>
<dbReference type="InterPro" id="IPR036942">
    <property type="entry name" value="Beta-barrel_TonB_sf"/>
</dbReference>
<keyword evidence="5" id="KW-0732">Signal</keyword>
<evidence type="ECO:0000259" key="13">
    <source>
        <dbReference type="Pfam" id="PF07715"/>
    </source>
</evidence>
<dbReference type="Pfam" id="PF07715">
    <property type="entry name" value="Plug"/>
    <property type="match status" value="1"/>
</dbReference>
<dbReference type="SUPFAM" id="SSF49464">
    <property type="entry name" value="Carboxypeptidase regulatory domain-like"/>
    <property type="match status" value="1"/>
</dbReference>
<dbReference type="Gene3D" id="2.170.130.10">
    <property type="entry name" value="TonB-dependent receptor, plug domain"/>
    <property type="match status" value="1"/>
</dbReference>
<evidence type="ECO:0000256" key="5">
    <source>
        <dbReference type="ARBA" id="ARBA00022729"/>
    </source>
</evidence>
<dbReference type="InterPro" id="IPR000531">
    <property type="entry name" value="Beta-barrel_TonB"/>
</dbReference>
<comment type="caution">
    <text evidence="14">The sequence shown here is derived from an EMBL/GenBank/DDBJ whole genome shotgun (WGS) entry which is preliminary data.</text>
</comment>
<dbReference type="InterPro" id="IPR039426">
    <property type="entry name" value="TonB-dep_rcpt-like"/>
</dbReference>
<keyword evidence="15" id="KW-1185">Reference proteome</keyword>
<reference evidence="14 15" key="1">
    <citation type="submission" date="2023-08" db="EMBL/GenBank/DDBJ databases">
        <title>Mesonia sp. MT50, isolated from deep-sea sediment of the Mariana Trench.</title>
        <authorList>
            <person name="Fu H."/>
        </authorList>
    </citation>
    <scope>NUCLEOTIDE SEQUENCE [LARGE SCALE GENOMIC DNA]</scope>
    <source>
        <strain evidence="14 15">MT50</strain>
    </source>
</reference>
<comment type="subcellular location">
    <subcellularLocation>
        <location evidence="1 10">Cell outer membrane</location>
        <topology evidence="1 10">Multi-pass membrane protein</topology>
    </subcellularLocation>
</comment>
<dbReference type="InterPro" id="IPR037066">
    <property type="entry name" value="Plug_dom_sf"/>
</dbReference>
<comment type="similarity">
    <text evidence="10 11">Belongs to the TonB-dependent receptor family.</text>
</comment>
<keyword evidence="9 10" id="KW-0998">Cell outer membrane</keyword>
<dbReference type="Gene3D" id="2.40.170.20">
    <property type="entry name" value="TonB-dependent receptor, beta-barrel domain"/>
    <property type="match status" value="1"/>
</dbReference>
<sequence>MKRFFFLLFLVSAGAQDVLAQKDASQLKQLSGEVLFKDGNPVVSALIYIKENGKSVYTGEEGAFILKNLEPAIYHVIIQPFGKDEIKVTSDLRYESDVLHIQLQEEEDFALEDVIIKTKSKGRLTKEKGYSVEVVSTKELALQSLGTTEILDRSAGVKIRQSAGLGSDINFNLNGLSGNSVRVFIDGIPIRNYGKAFSLSSIPPSMIERIEVYKGVLPGELTEDALGGGINVILKKENKNSLTAAYTFGSFNTHQADVQGNYYHEKTGINTQISAFYTYTDNNYEVYGDNVYVVNPQTGKVKYVKADRFHDTFESKGIKADIGVRDKSWADELTLGLLYSDIKKDIQTGATMDVVYGNRRSESDSKMINLRYTKEDLFTKGLSANTFTSYSQTNRKVIDTVPVMYNWFGEIIRDQNGDPVNWNNSGGEAGRSTLANNDEKNLANRTGLSYEFMENHYLKTNFFYNQFTRDIDDPELPKAENELLDTRFLSKTIWSFTYEAAFFDEKLTTTAFYKNYRQKVELTDLQKNNNNTITEIKYDKSIHNNGYGLALSYELTPKILLMSSAEKAIRMPGIFELLGNTSENVLPTYDLKPEKSNNLNLGASFGHFVYKKHRLKADVNFFLRDISDMIVRGISSNITDKYGFENLGKVRSTGVDVELNYNYNKRFNLTANFSNFNARYNLQYDDYGSEYVYYRDRLRNAPYLTLNTYAEYKFLDVLKKGNNLNVNYNFGYTHEFFRNWESLASKGKAYIPTQAIHSFGVNYSMMNQKLTIGVNAKNITDQQVFDNWALQKPGRAFYLKLTYKAI</sequence>
<evidence type="ECO:0000256" key="1">
    <source>
        <dbReference type="ARBA" id="ARBA00004571"/>
    </source>
</evidence>